<evidence type="ECO:0000256" key="1">
    <source>
        <dbReference type="ARBA" id="ARBA00004651"/>
    </source>
</evidence>
<keyword evidence="4" id="KW-0808">Transferase</keyword>
<proteinExistence type="predicted"/>
<feature type="transmembrane region" description="Helical" evidence="8">
    <location>
        <begin position="237"/>
        <end position="259"/>
    </location>
</feature>
<feature type="transmembrane region" description="Helical" evidence="8">
    <location>
        <begin position="297"/>
        <end position="314"/>
    </location>
</feature>
<comment type="caution">
    <text evidence="10">The sequence shown here is derived from an EMBL/GenBank/DDBJ whole genome shotgun (WGS) entry which is preliminary data.</text>
</comment>
<dbReference type="PANTHER" id="PTHR33908:SF11">
    <property type="entry name" value="MEMBRANE PROTEIN"/>
    <property type="match status" value="1"/>
</dbReference>
<name>A0A1F4SMC7_UNCSA</name>
<evidence type="ECO:0000256" key="2">
    <source>
        <dbReference type="ARBA" id="ARBA00022475"/>
    </source>
</evidence>
<comment type="subcellular location">
    <subcellularLocation>
        <location evidence="1">Cell membrane</location>
        <topology evidence="1">Multi-pass membrane protein</topology>
    </subcellularLocation>
</comment>
<dbReference type="InterPro" id="IPR050297">
    <property type="entry name" value="LipidA_mod_glycosyltrf_83"/>
</dbReference>
<organism evidence="10 11">
    <name type="scientific">candidate division WOR-1 bacterium RIFOXYB2_FULL_37_13</name>
    <dbReference type="NCBI Taxonomy" id="1802579"/>
    <lineage>
        <taxon>Bacteria</taxon>
        <taxon>Bacillati</taxon>
        <taxon>Saganbacteria</taxon>
    </lineage>
</organism>
<reference evidence="10 11" key="1">
    <citation type="journal article" date="2016" name="Nat. Commun.">
        <title>Thousands of microbial genomes shed light on interconnected biogeochemical processes in an aquifer system.</title>
        <authorList>
            <person name="Anantharaman K."/>
            <person name="Brown C.T."/>
            <person name="Hug L.A."/>
            <person name="Sharon I."/>
            <person name="Castelle C.J."/>
            <person name="Probst A.J."/>
            <person name="Thomas B.C."/>
            <person name="Singh A."/>
            <person name="Wilkins M.J."/>
            <person name="Karaoz U."/>
            <person name="Brodie E.L."/>
            <person name="Williams K.H."/>
            <person name="Hubbard S.S."/>
            <person name="Banfield J.F."/>
        </authorList>
    </citation>
    <scope>NUCLEOTIDE SEQUENCE [LARGE SCALE GENOMIC DNA]</scope>
</reference>
<feature type="transmembrane region" description="Helical" evidence="8">
    <location>
        <begin position="124"/>
        <end position="140"/>
    </location>
</feature>
<gene>
    <name evidence="10" type="ORF">A2310_02195</name>
</gene>
<feature type="transmembrane region" description="Helical" evidence="8">
    <location>
        <begin position="57"/>
        <end position="85"/>
    </location>
</feature>
<feature type="domain" description="Glycosyltransferase RgtA/B/C/D-like" evidence="9">
    <location>
        <begin position="49"/>
        <end position="179"/>
    </location>
</feature>
<dbReference type="AlphaFoldDB" id="A0A1F4SMC7"/>
<dbReference type="Pfam" id="PF13231">
    <property type="entry name" value="PMT_2"/>
    <property type="match status" value="1"/>
</dbReference>
<evidence type="ECO:0000313" key="10">
    <source>
        <dbReference type="EMBL" id="OGC21591.1"/>
    </source>
</evidence>
<keyword evidence="6 8" id="KW-1133">Transmembrane helix</keyword>
<evidence type="ECO:0000256" key="6">
    <source>
        <dbReference type="ARBA" id="ARBA00022989"/>
    </source>
</evidence>
<feature type="transmembrane region" description="Helical" evidence="8">
    <location>
        <begin position="271"/>
        <end position="290"/>
    </location>
</feature>
<evidence type="ECO:0000256" key="7">
    <source>
        <dbReference type="ARBA" id="ARBA00023136"/>
    </source>
</evidence>
<dbReference type="GO" id="GO:0016763">
    <property type="term" value="F:pentosyltransferase activity"/>
    <property type="evidence" value="ECO:0007669"/>
    <property type="project" value="TreeGrafter"/>
</dbReference>
<feature type="transmembrane region" description="Helical" evidence="8">
    <location>
        <begin position="347"/>
        <end position="366"/>
    </location>
</feature>
<dbReference type="GO" id="GO:0009103">
    <property type="term" value="P:lipopolysaccharide biosynthetic process"/>
    <property type="evidence" value="ECO:0007669"/>
    <property type="project" value="UniProtKB-ARBA"/>
</dbReference>
<evidence type="ECO:0000259" key="9">
    <source>
        <dbReference type="Pfam" id="PF13231"/>
    </source>
</evidence>
<dbReference type="PANTHER" id="PTHR33908">
    <property type="entry name" value="MANNOSYLTRANSFERASE YKCB-RELATED"/>
    <property type="match status" value="1"/>
</dbReference>
<keyword evidence="2" id="KW-1003">Cell membrane</keyword>
<feature type="transmembrane region" description="Helical" evidence="8">
    <location>
        <begin position="320"/>
        <end position="340"/>
    </location>
</feature>
<dbReference type="STRING" id="1802579.A2310_02195"/>
<evidence type="ECO:0000256" key="5">
    <source>
        <dbReference type="ARBA" id="ARBA00022692"/>
    </source>
</evidence>
<evidence type="ECO:0000256" key="3">
    <source>
        <dbReference type="ARBA" id="ARBA00022676"/>
    </source>
</evidence>
<dbReference type="EMBL" id="MEUB01000038">
    <property type="protein sequence ID" value="OGC21591.1"/>
    <property type="molecule type" value="Genomic_DNA"/>
</dbReference>
<keyword evidence="3" id="KW-0328">Glycosyltransferase</keyword>
<sequence length="499" mass="57068">MFSRIFQADAFTQNEAIHGNNGVMIWKSLVTFDWQSFWYSTNQQVSSSFLHSWLESFIFLILGISFTSARILSLVLFFILALLLYHMPISLNLKHGKFIGLASLTFLLTSPEAVKYATQNSTETLGVLIFLAAAYFYAVAEESNLFSHYIIVGLLLGLSIYTDYIYAYLILVSFSIIITAKMTGAVVETIYLIRKGEQNAFPFYWWMYKKLTILAIAILSASVWFFSGFFSRKVHMFFSTVFGDFSADIAFTGLLNNLFFYPKWIAQNFSFSPVIGIILLFSIISPLAFYKDKKIRIYYLFCWISLFLLVFSVGDKAPSMVYAITPFIFIIFSANIIYLFETNKKMATVFTSAILIISVAYLPNLFKAYFPEQPSVKAKTVLDFFYKNIPADHSFATSLNFSRLNADIINFYFYNWKAPILSDLSYPLESTPSDCQYYATIELANESLYNHDSNGVQSIIQLNQMLEYEEKSGEIKLFASKNFGNKLTAKIYAKARISL</sequence>
<evidence type="ECO:0000256" key="8">
    <source>
        <dbReference type="SAM" id="Phobius"/>
    </source>
</evidence>
<evidence type="ECO:0000313" key="11">
    <source>
        <dbReference type="Proteomes" id="UP000178417"/>
    </source>
</evidence>
<accession>A0A1F4SMC7</accession>
<keyword evidence="7 8" id="KW-0472">Membrane</keyword>
<dbReference type="GO" id="GO:0005886">
    <property type="term" value="C:plasma membrane"/>
    <property type="evidence" value="ECO:0007669"/>
    <property type="project" value="UniProtKB-SubCell"/>
</dbReference>
<feature type="transmembrane region" description="Helical" evidence="8">
    <location>
        <begin position="169"/>
        <end position="193"/>
    </location>
</feature>
<protein>
    <recommendedName>
        <fullName evidence="9">Glycosyltransferase RgtA/B/C/D-like domain-containing protein</fullName>
    </recommendedName>
</protein>
<feature type="transmembrane region" description="Helical" evidence="8">
    <location>
        <begin position="213"/>
        <end position="230"/>
    </location>
</feature>
<evidence type="ECO:0000256" key="4">
    <source>
        <dbReference type="ARBA" id="ARBA00022679"/>
    </source>
</evidence>
<feature type="transmembrane region" description="Helical" evidence="8">
    <location>
        <begin position="146"/>
        <end position="162"/>
    </location>
</feature>
<dbReference type="InterPro" id="IPR038731">
    <property type="entry name" value="RgtA/B/C-like"/>
</dbReference>
<keyword evidence="5 8" id="KW-0812">Transmembrane</keyword>
<dbReference type="Proteomes" id="UP000178417">
    <property type="component" value="Unassembled WGS sequence"/>
</dbReference>